<evidence type="ECO:0000256" key="1">
    <source>
        <dbReference type="ARBA" id="ARBA00022741"/>
    </source>
</evidence>
<dbReference type="InterPro" id="IPR003714">
    <property type="entry name" value="PhoH"/>
</dbReference>
<dbReference type="Proteomes" id="UP000224563">
    <property type="component" value="Unassembled WGS sequence"/>
</dbReference>
<dbReference type="CDD" id="cd09883">
    <property type="entry name" value="PIN_VapC_PhoHL-ATPase"/>
    <property type="match status" value="1"/>
</dbReference>
<dbReference type="GO" id="GO:0005524">
    <property type="term" value="F:ATP binding"/>
    <property type="evidence" value="ECO:0007669"/>
    <property type="project" value="UniProtKB-KW"/>
</dbReference>
<evidence type="ECO:0000259" key="4">
    <source>
        <dbReference type="SMART" id="SM00670"/>
    </source>
</evidence>
<dbReference type="InterPro" id="IPR051451">
    <property type="entry name" value="PhoH2-like"/>
</dbReference>
<keyword evidence="2" id="KW-0067">ATP-binding</keyword>
<gene>
    <name evidence="5" type="ORF">CSX02_00800</name>
</gene>
<dbReference type="InterPro" id="IPR027417">
    <property type="entry name" value="P-loop_NTPase"/>
</dbReference>
<dbReference type="Pfam" id="PF02562">
    <property type="entry name" value="PhoH"/>
    <property type="match status" value="1"/>
</dbReference>
<dbReference type="EMBL" id="PDYG01000003">
    <property type="protein sequence ID" value="PHU38716.1"/>
    <property type="molecule type" value="Genomic_DNA"/>
</dbReference>
<evidence type="ECO:0000313" key="6">
    <source>
        <dbReference type="Proteomes" id="UP000224563"/>
    </source>
</evidence>
<evidence type="ECO:0000256" key="3">
    <source>
        <dbReference type="ARBA" id="ARBA00046345"/>
    </source>
</evidence>
<feature type="domain" description="PIN" evidence="4">
    <location>
        <begin position="18"/>
        <end position="144"/>
    </location>
</feature>
<name>A0A2G3E626_9FIRM</name>
<keyword evidence="6" id="KW-1185">Reference proteome</keyword>
<organism evidence="5 6">
    <name type="scientific">Agathobacter ruminis</name>
    <dbReference type="NCBI Taxonomy" id="1712665"/>
    <lineage>
        <taxon>Bacteria</taxon>
        <taxon>Bacillati</taxon>
        <taxon>Bacillota</taxon>
        <taxon>Clostridia</taxon>
        <taxon>Lachnospirales</taxon>
        <taxon>Lachnospiraceae</taxon>
        <taxon>Agathobacter</taxon>
    </lineage>
</organism>
<dbReference type="SUPFAM" id="SSF88723">
    <property type="entry name" value="PIN domain-like"/>
    <property type="match status" value="1"/>
</dbReference>
<keyword evidence="1" id="KW-0547">Nucleotide-binding</keyword>
<protein>
    <recommendedName>
        <fullName evidence="4">PIN domain-containing protein</fullName>
    </recommendedName>
</protein>
<accession>A0A2G3E626</accession>
<reference evidence="5 6" key="1">
    <citation type="submission" date="2017-10" db="EMBL/GenBank/DDBJ databases">
        <title>Resolving the taxonomy of Roseburia spp., Eubacterium rectale and Agathobacter spp. through phylogenomic analysis.</title>
        <authorList>
            <person name="Sheridan P.O."/>
            <person name="Walker A.W."/>
            <person name="Duncan S.H."/>
            <person name="Scott K.P."/>
            <person name="Toole P.W.O."/>
            <person name="Luis P."/>
            <person name="Flint H.J."/>
        </authorList>
    </citation>
    <scope>NUCLEOTIDE SEQUENCE [LARGE SCALE GENOMIC DNA]</scope>
    <source>
        <strain evidence="5 6">JK623</strain>
    </source>
</reference>
<evidence type="ECO:0000313" key="5">
    <source>
        <dbReference type="EMBL" id="PHU38716.1"/>
    </source>
</evidence>
<dbReference type="AlphaFoldDB" id="A0A2G3E626"/>
<dbReference type="SMART" id="SM00670">
    <property type="entry name" value="PINc"/>
    <property type="match status" value="1"/>
</dbReference>
<dbReference type="PANTHER" id="PTHR30473:SF2">
    <property type="entry name" value="PIN DOMAIN-CONTAINING PROTEIN"/>
    <property type="match status" value="1"/>
</dbReference>
<dbReference type="InterPro" id="IPR002716">
    <property type="entry name" value="PIN_dom"/>
</dbReference>
<comment type="similarity">
    <text evidence="3">In the N-terminal section; belongs to the PINc/VapC protein family.</text>
</comment>
<reference evidence="5 6" key="2">
    <citation type="submission" date="2017-10" db="EMBL/GenBank/DDBJ databases">
        <authorList>
            <person name="Banno H."/>
            <person name="Chua N.-H."/>
        </authorList>
    </citation>
    <scope>NUCLEOTIDE SEQUENCE [LARGE SCALE GENOMIC DNA]</scope>
    <source>
        <strain evidence="5 6">JK623</strain>
    </source>
</reference>
<sequence length="463" mass="52078">MRLCIRLFYLSRRVLMKKIYVLDTNILMQSPKALFGFDDNIVAITGTTLQELDKHKNDPGERGYNTRETVRMIDDLRTKGNLREGVELPNKGRLLIVSDLDCDKMPKEYSNNIPDNRIISTVLELGEKKDVPVALITNDLSMRVNATLCGVEVQSYMNESIEEKVQTYTGKSERFVSSEIIDELYSKRTVDSPFEDIVENEYTILKAEDDSQKSALAIYQNGCLHLIKDKDLRGFNNVRGRNLSQKLLMHALLAPAEEIPLVIAKGPAGTGKTMLAIACGLTDTYCGYDERRYDQVLITRTNVLSDNDLGFLPGTLEEKMDPLVAPFMDNLQQIFAGQGKDRDLEVAKQQMDYVLQKEIVQIASVGYMRGRSIANSYLIVDEAQNMTVQQALEIVSRAGMGTKVVLLGDPDQIDARYLDKRNNGLVFTADRMKDSPLCAQITFDQEESVRSPLAMEAAKKMTI</sequence>
<proteinExistence type="inferred from homology"/>
<comment type="caution">
    <text evidence="5">The sequence shown here is derived from an EMBL/GenBank/DDBJ whole genome shotgun (WGS) entry which is preliminary data.</text>
</comment>
<dbReference type="GO" id="GO:0005829">
    <property type="term" value="C:cytosol"/>
    <property type="evidence" value="ECO:0007669"/>
    <property type="project" value="TreeGrafter"/>
</dbReference>
<dbReference type="Gene3D" id="3.40.50.1010">
    <property type="entry name" value="5'-nuclease"/>
    <property type="match status" value="1"/>
</dbReference>
<dbReference type="Pfam" id="PF13638">
    <property type="entry name" value="PIN_4"/>
    <property type="match status" value="1"/>
</dbReference>
<dbReference type="InterPro" id="IPR029060">
    <property type="entry name" value="PIN-like_dom_sf"/>
</dbReference>
<evidence type="ECO:0000256" key="2">
    <source>
        <dbReference type="ARBA" id="ARBA00022840"/>
    </source>
</evidence>
<dbReference type="Gene3D" id="3.40.50.300">
    <property type="entry name" value="P-loop containing nucleotide triphosphate hydrolases"/>
    <property type="match status" value="1"/>
</dbReference>
<dbReference type="SUPFAM" id="SSF52540">
    <property type="entry name" value="P-loop containing nucleoside triphosphate hydrolases"/>
    <property type="match status" value="1"/>
</dbReference>
<dbReference type="PANTHER" id="PTHR30473">
    <property type="entry name" value="PROTEIN PHOH"/>
    <property type="match status" value="1"/>
</dbReference>